<reference evidence="3 4" key="1">
    <citation type="submission" date="2019-07" db="EMBL/GenBank/DDBJ databases">
        <title>Whole genome shotgun sequence of Swaminathania salitolerans NBRC 104436.</title>
        <authorList>
            <person name="Hosoyama A."/>
            <person name="Uohara A."/>
            <person name="Ohji S."/>
            <person name="Ichikawa N."/>
        </authorList>
    </citation>
    <scope>NUCLEOTIDE SEQUENCE [LARGE SCALE GENOMIC DNA]</scope>
    <source>
        <strain evidence="3 4">NBRC 104436</strain>
    </source>
</reference>
<dbReference type="NCBIfam" id="TIGR04415">
    <property type="entry name" value="O_hepto_targRPT"/>
    <property type="match status" value="1"/>
</dbReference>
<dbReference type="RefSeq" id="WP_147093588.1">
    <property type="nucleotide sequence ID" value="NZ_BJVC01000003.1"/>
</dbReference>
<sequence>MPIRRRGTRYTVTSGATHYVGTNSVTSGDLVYGFGAGGTDQPALDLASGGSIVDATVSSGGVVGAAAYGTTFGGTALESGSFAALNEGTVVSATVTSRAGIAVGTLSGYQGGGGRAIAPHLLDGGQAIVGGGYTIKGQTFIGSGIISGGTFDVGSTEQLTSGGTDSGSLFGGTQIVSAGGTALNDIFSAGVQIISGGLASATVVSAGGTVMVDRGGTIRQVTVGSKGLAVVSGGGVAYGAVVQAGGGVVIESGGTVSGSEIASGGSEIVESGGVLSGATIDSGGTQMVEPGATVRDTIVSAGGSMVIASGATVLQTVVSGAPGEDGPAGLLIVEPGAVLSNTSVGWKGRIDIDGLKYSSGGAIRINNNVLTVTLPDGSSWSTVLTGSYRASDFHLEADRDGSTVLSYDKCFLEGTLIRTPEGSRAVETLSVGDRVSVLVSQDGAADGAADGAGDGRGQTRSVVWVGATEITADPTLRPEEAGYPIRFRAGSLAEHVPERDLVVTPEHCLHIDGALVPARMLVNGESIAYDLSLGTYRVHHFRTESHAVIWANACPAETLLDDVGTAQPSDADGSMSWTRDAAAPLRVDRAFVEPVYRRLAARAGRDRLSVDAAPAPRPERPDYETPGFETSSPEQRGSDCPNPELTNPELQIPGAPDAESAAPGVYLEGSDGNLYHAARQVNDMIVFRIPTELDAVRIRSDVARPSETVGPFLDDRRDLGVLIGDIHLWDTHQSRDIDIHLTSDSLDGWHDTEAGPLRWTRGNGLLPLGKRPQGAPGMLGLTVKARAA</sequence>
<gene>
    <name evidence="3" type="ORF">SSA02_16790</name>
</gene>
<dbReference type="InterPro" id="IPR012332">
    <property type="entry name" value="Autotransporter_pectin_lyase_C"/>
</dbReference>
<feature type="region of interest" description="Disordered" evidence="1">
    <location>
        <begin position="607"/>
        <end position="664"/>
    </location>
</feature>
<dbReference type="InterPro" id="IPR028992">
    <property type="entry name" value="Hedgehog/Intein_dom"/>
</dbReference>
<evidence type="ECO:0000313" key="4">
    <source>
        <dbReference type="Proteomes" id="UP000321405"/>
    </source>
</evidence>
<evidence type="ECO:0000259" key="2">
    <source>
        <dbReference type="Pfam" id="PF13403"/>
    </source>
</evidence>
<dbReference type="Proteomes" id="UP000321405">
    <property type="component" value="Unassembled WGS sequence"/>
</dbReference>
<comment type="caution">
    <text evidence="3">The sequence shown here is derived from an EMBL/GenBank/DDBJ whole genome shotgun (WGS) entry which is preliminary data.</text>
</comment>
<dbReference type="InterPro" id="IPR030930">
    <property type="entry name" value="AIDA"/>
</dbReference>
<dbReference type="OrthoDB" id="6305173at2"/>
<protein>
    <recommendedName>
        <fullName evidence="2">Hedgehog/Intein (Hint) domain-containing protein</fullName>
    </recommendedName>
</protein>
<accession>A0A511BQ90</accession>
<keyword evidence="4" id="KW-1185">Reference proteome</keyword>
<proteinExistence type="predicted"/>
<name>A0A511BQ90_9PROT</name>
<dbReference type="Gene3D" id="2.160.20.20">
    <property type="match status" value="1"/>
</dbReference>
<organism evidence="3 4">
    <name type="scientific">Swaminathania salitolerans</name>
    <dbReference type="NCBI Taxonomy" id="182838"/>
    <lineage>
        <taxon>Bacteria</taxon>
        <taxon>Pseudomonadati</taxon>
        <taxon>Pseudomonadota</taxon>
        <taxon>Alphaproteobacteria</taxon>
        <taxon>Acetobacterales</taxon>
        <taxon>Acetobacteraceae</taxon>
        <taxon>Swaminathania</taxon>
    </lineage>
</organism>
<evidence type="ECO:0000256" key="1">
    <source>
        <dbReference type="SAM" id="MobiDB-lite"/>
    </source>
</evidence>
<dbReference type="InterPro" id="IPR036844">
    <property type="entry name" value="Hint_dom_sf"/>
</dbReference>
<dbReference type="SUPFAM" id="SSF51294">
    <property type="entry name" value="Hedgehog/intein (Hint) domain"/>
    <property type="match status" value="1"/>
</dbReference>
<dbReference type="AlphaFoldDB" id="A0A511BQ90"/>
<dbReference type="EMBL" id="BJVC01000003">
    <property type="protein sequence ID" value="GEL02516.1"/>
    <property type="molecule type" value="Genomic_DNA"/>
</dbReference>
<dbReference type="Pfam" id="PF13403">
    <property type="entry name" value="Hint_2"/>
    <property type="match status" value="1"/>
</dbReference>
<evidence type="ECO:0000313" key="3">
    <source>
        <dbReference type="EMBL" id="GEL02516.1"/>
    </source>
</evidence>
<feature type="domain" description="Hedgehog/Intein (Hint)" evidence="2">
    <location>
        <begin position="410"/>
        <end position="561"/>
    </location>
</feature>